<evidence type="ECO:0000313" key="2">
    <source>
        <dbReference type="Proteomes" id="UP000822688"/>
    </source>
</evidence>
<sequence>MGLWFSGNLKFCGFSKHCRMRFMRLTHVVEQLRQRAAMEVRMGKEYSARLLLTEKQKVMKALEAARQRPELLEQLAGKLNVAISMKETVLLEVLSSAPLSRSEATDDSAVHHVSPRREGVSEGTIQIGVAEDDIGSRAELNLAKDLNIDVNEDHNLG</sequence>
<dbReference type="PANTHER" id="PTHR37174">
    <property type="entry name" value="FORKHEAD-ASSOCIATED DOMAIN PROTEIN"/>
    <property type="match status" value="1"/>
</dbReference>
<dbReference type="AlphaFoldDB" id="A0A8T0HS29"/>
<accession>A0A8T0HS29</accession>
<dbReference type="PANTHER" id="PTHR37174:SF2">
    <property type="entry name" value="FORKHEAD-ASSOCIATED DOMAIN PROTEIN"/>
    <property type="match status" value="1"/>
</dbReference>
<keyword evidence="2" id="KW-1185">Reference proteome</keyword>
<name>A0A8T0HS29_CERPU</name>
<reference evidence="1" key="1">
    <citation type="submission" date="2020-06" db="EMBL/GenBank/DDBJ databases">
        <title>WGS assembly of Ceratodon purpureus strain R40.</title>
        <authorList>
            <person name="Carey S.B."/>
            <person name="Jenkins J."/>
            <person name="Shu S."/>
            <person name="Lovell J.T."/>
            <person name="Sreedasyam A."/>
            <person name="Maumus F."/>
            <person name="Tiley G.P."/>
            <person name="Fernandez-Pozo N."/>
            <person name="Barry K."/>
            <person name="Chen C."/>
            <person name="Wang M."/>
            <person name="Lipzen A."/>
            <person name="Daum C."/>
            <person name="Saski C.A."/>
            <person name="Payton A.C."/>
            <person name="Mcbreen J.C."/>
            <person name="Conrad R.E."/>
            <person name="Kollar L.M."/>
            <person name="Olsson S."/>
            <person name="Huttunen S."/>
            <person name="Landis J.B."/>
            <person name="Wickett N.J."/>
            <person name="Johnson M.G."/>
            <person name="Rensing S.A."/>
            <person name="Grimwood J."/>
            <person name="Schmutz J."/>
            <person name="Mcdaniel S.F."/>
        </authorList>
    </citation>
    <scope>NUCLEOTIDE SEQUENCE</scope>
    <source>
        <strain evidence="1">R40</strain>
    </source>
</reference>
<evidence type="ECO:0000313" key="1">
    <source>
        <dbReference type="EMBL" id="KAG0573363.1"/>
    </source>
</evidence>
<gene>
    <name evidence="1" type="ORF">KC19_VG171800</name>
</gene>
<proteinExistence type="predicted"/>
<protein>
    <submittedName>
        <fullName evidence="1">Uncharacterized protein</fullName>
    </submittedName>
</protein>
<dbReference type="EMBL" id="CM026426">
    <property type="protein sequence ID" value="KAG0573363.1"/>
    <property type="molecule type" value="Genomic_DNA"/>
</dbReference>
<dbReference type="Proteomes" id="UP000822688">
    <property type="component" value="Chromosome V"/>
</dbReference>
<comment type="caution">
    <text evidence="1">The sequence shown here is derived from an EMBL/GenBank/DDBJ whole genome shotgun (WGS) entry which is preliminary data.</text>
</comment>
<organism evidence="1 2">
    <name type="scientific">Ceratodon purpureus</name>
    <name type="common">Fire moss</name>
    <name type="synonym">Dicranum purpureum</name>
    <dbReference type="NCBI Taxonomy" id="3225"/>
    <lineage>
        <taxon>Eukaryota</taxon>
        <taxon>Viridiplantae</taxon>
        <taxon>Streptophyta</taxon>
        <taxon>Embryophyta</taxon>
        <taxon>Bryophyta</taxon>
        <taxon>Bryophytina</taxon>
        <taxon>Bryopsida</taxon>
        <taxon>Dicranidae</taxon>
        <taxon>Pseudoditrichales</taxon>
        <taxon>Ditrichaceae</taxon>
        <taxon>Ceratodon</taxon>
    </lineage>
</organism>